<accession>A0ABW6AIC3</accession>
<gene>
    <name evidence="1" type="ORF">ACFS25_08805</name>
</gene>
<evidence type="ECO:0000313" key="1">
    <source>
        <dbReference type="EMBL" id="MFD2933878.1"/>
    </source>
</evidence>
<name>A0ABW6AIC3_9BACT</name>
<sequence length="121" mass="13426">METIYNWLLHNTGNEGNYYTILNSQRNTRPEGANHLSVMVRTTDFKVMDLFIYTGQMDGASGVNTQQESLTFVTEQQVIDYLSTGKITEALSPTDSDTIRVLIADPAGESGDITFPPDQTT</sequence>
<dbReference type="EMBL" id="JBHUOM010000002">
    <property type="protein sequence ID" value="MFD2933878.1"/>
    <property type="molecule type" value="Genomic_DNA"/>
</dbReference>
<evidence type="ECO:0000313" key="2">
    <source>
        <dbReference type="Proteomes" id="UP001597512"/>
    </source>
</evidence>
<organism evidence="1 2">
    <name type="scientific">Spirosoma flavum</name>
    <dbReference type="NCBI Taxonomy" id="2048557"/>
    <lineage>
        <taxon>Bacteria</taxon>
        <taxon>Pseudomonadati</taxon>
        <taxon>Bacteroidota</taxon>
        <taxon>Cytophagia</taxon>
        <taxon>Cytophagales</taxon>
        <taxon>Cytophagaceae</taxon>
        <taxon>Spirosoma</taxon>
    </lineage>
</organism>
<comment type="caution">
    <text evidence="1">The sequence shown here is derived from an EMBL/GenBank/DDBJ whole genome shotgun (WGS) entry which is preliminary data.</text>
</comment>
<keyword evidence="2" id="KW-1185">Reference proteome</keyword>
<proteinExistence type="predicted"/>
<protein>
    <submittedName>
        <fullName evidence="1">Uncharacterized protein</fullName>
    </submittedName>
</protein>
<reference evidence="2" key="1">
    <citation type="journal article" date="2019" name="Int. J. Syst. Evol. Microbiol.">
        <title>The Global Catalogue of Microorganisms (GCM) 10K type strain sequencing project: providing services to taxonomists for standard genome sequencing and annotation.</title>
        <authorList>
            <consortium name="The Broad Institute Genomics Platform"/>
            <consortium name="The Broad Institute Genome Sequencing Center for Infectious Disease"/>
            <person name="Wu L."/>
            <person name="Ma J."/>
        </authorList>
    </citation>
    <scope>NUCLEOTIDE SEQUENCE [LARGE SCALE GENOMIC DNA]</scope>
    <source>
        <strain evidence="2">KCTC 52490</strain>
    </source>
</reference>
<dbReference type="RefSeq" id="WP_381498793.1">
    <property type="nucleotide sequence ID" value="NZ_JBHUOM010000002.1"/>
</dbReference>
<dbReference type="Proteomes" id="UP001597512">
    <property type="component" value="Unassembled WGS sequence"/>
</dbReference>